<dbReference type="Proteomes" id="UP001326110">
    <property type="component" value="Chromosome"/>
</dbReference>
<dbReference type="InterPro" id="IPR001509">
    <property type="entry name" value="Epimerase_deHydtase"/>
</dbReference>
<gene>
    <name evidence="3" type="ORF">SR858_11785</name>
</gene>
<dbReference type="GeneID" id="43162789"/>
<feature type="domain" description="NAD-dependent epimerase/dehydratase" evidence="2">
    <location>
        <begin position="16"/>
        <end position="256"/>
    </location>
</feature>
<sequence>MNITTPSAERIHAERILVIGANGQIGSELVEALAASHGADNVFAADISPTNLYNAARYLTLNVLDKEALSALVTSEGITQVYQLAAMLSATGEAAPLKAWTLNMDGLLNILEVARERGAIGKPLKVFWPSSIAAFGPNTPAVNTPQTTVMDPTTIYGISKLAGERLCEYYFIKYGVDVRSIRYPGIISFKSPPGGGTTDYAIAIFHSALRGERYECFLGPHTTLPMIYMPDAIRATIELMEAPSEQVKVRSSYNVAGVSFNPEQLAAAITRAVPDFKIGYQPDSRQAIADSWPQSLDDAVATADWGWRARIGIDAMVADMLANVNVQLGQAA</sequence>
<evidence type="ECO:0000259" key="2">
    <source>
        <dbReference type="Pfam" id="PF01370"/>
    </source>
</evidence>
<dbReference type="PANTHER" id="PTHR42687:SF1">
    <property type="entry name" value="L-THREONINE 3-DEHYDROGENASE, MITOCHONDRIAL"/>
    <property type="match status" value="1"/>
</dbReference>
<dbReference type="EMBL" id="CP140152">
    <property type="protein sequence ID" value="WQH06980.1"/>
    <property type="molecule type" value="Genomic_DNA"/>
</dbReference>
<dbReference type="SUPFAM" id="SSF51735">
    <property type="entry name" value="NAD(P)-binding Rossmann-fold domains"/>
    <property type="match status" value="1"/>
</dbReference>
<dbReference type="RefSeq" id="WP_019920989.1">
    <property type="nucleotide sequence ID" value="NZ_CP140152.1"/>
</dbReference>
<keyword evidence="4" id="KW-1185">Reference proteome</keyword>
<evidence type="ECO:0000313" key="3">
    <source>
        <dbReference type="EMBL" id="WQH06980.1"/>
    </source>
</evidence>
<organism evidence="3 4">
    <name type="scientific">Duganella zoogloeoides</name>
    <dbReference type="NCBI Taxonomy" id="75659"/>
    <lineage>
        <taxon>Bacteria</taxon>
        <taxon>Pseudomonadati</taxon>
        <taxon>Pseudomonadota</taxon>
        <taxon>Betaproteobacteria</taxon>
        <taxon>Burkholderiales</taxon>
        <taxon>Oxalobacteraceae</taxon>
        <taxon>Telluria group</taxon>
        <taxon>Duganella</taxon>
    </lineage>
</organism>
<evidence type="ECO:0000256" key="1">
    <source>
        <dbReference type="ARBA" id="ARBA00007637"/>
    </source>
</evidence>
<evidence type="ECO:0000313" key="4">
    <source>
        <dbReference type="Proteomes" id="UP001326110"/>
    </source>
</evidence>
<reference evidence="3 4" key="1">
    <citation type="submission" date="2023-11" db="EMBL/GenBank/DDBJ databases">
        <title>MicrobeMod: A computational toolkit for identifying prokaryotic methylation and restriction-modification with nanopore sequencing.</title>
        <authorList>
            <person name="Crits-Christoph A."/>
            <person name="Kang S.C."/>
            <person name="Lee H."/>
            <person name="Ostrov N."/>
        </authorList>
    </citation>
    <scope>NUCLEOTIDE SEQUENCE [LARGE SCALE GENOMIC DNA]</scope>
    <source>
        <strain evidence="3 4">ATCC 25935</strain>
    </source>
</reference>
<protein>
    <submittedName>
        <fullName evidence="3">NAD-dependent epimerase/dehydratase family protein</fullName>
    </submittedName>
</protein>
<dbReference type="InterPro" id="IPR051225">
    <property type="entry name" value="NAD(P)_epim/dehydratase"/>
</dbReference>
<accession>A0ABZ0Y6P8</accession>
<name>A0ABZ0Y6P8_9BURK</name>
<dbReference type="InterPro" id="IPR036291">
    <property type="entry name" value="NAD(P)-bd_dom_sf"/>
</dbReference>
<proteinExistence type="inferred from homology"/>
<comment type="similarity">
    <text evidence="1">Belongs to the NAD(P)-dependent epimerase/dehydratase family.</text>
</comment>
<dbReference type="Gene3D" id="3.40.50.720">
    <property type="entry name" value="NAD(P)-binding Rossmann-like Domain"/>
    <property type="match status" value="1"/>
</dbReference>
<dbReference type="Pfam" id="PF01370">
    <property type="entry name" value="Epimerase"/>
    <property type="match status" value="1"/>
</dbReference>
<dbReference type="PANTHER" id="PTHR42687">
    <property type="entry name" value="L-THREONINE 3-DEHYDROGENASE"/>
    <property type="match status" value="1"/>
</dbReference>